<dbReference type="GO" id="GO:0004497">
    <property type="term" value="F:monooxygenase activity"/>
    <property type="evidence" value="ECO:0007669"/>
    <property type="project" value="UniProtKB-KW"/>
</dbReference>
<dbReference type="EMBL" id="CP035503">
    <property type="protein sequence ID" value="QDL39846.1"/>
    <property type="molecule type" value="Genomic_DNA"/>
</dbReference>
<dbReference type="Proteomes" id="UP000316798">
    <property type="component" value="Chromosome"/>
</dbReference>
<dbReference type="SUPFAM" id="SSF54909">
    <property type="entry name" value="Dimeric alpha+beta barrel"/>
    <property type="match status" value="1"/>
</dbReference>
<evidence type="ECO:0000313" key="3">
    <source>
        <dbReference type="Proteomes" id="UP000316798"/>
    </source>
</evidence>
<dbReference type="AlphaFoldDB" id="A0A515DHD8"/>
<dbReference type="Gene3D" id="3.30.70.100">
    <property type="match status" value="1"/>
</dbReference>
<organism evidence="2 3">
    <name type="scientific">Rhodoferax sediminis</name>
    <dbReference type="NCBI Taxonomy" id="2509614"/>
    <lineage>
        <taxon>Bacteria</taxon>
        <taxon>Pseudomonadati</taxon>
        <taxon>Pseudomonadota</taxon>
        <taxon>Betaproteobacteria</taxon>
        <taxon>Burkholderiales</taxon>
        <taxon>Comamonadaceae</taxon>
        <taxon>Rhodoferax</taxon>
    </lineage>
</organism>
<name>A0A515DHD8_9BURK</name>
<dbReference type="Pfam" id="PF03992">
    <property type="entry name" value="ABM"/>
    <property type="match status" value="1"/>
</dbReference>
<dbReference type="OrthoDB" id="9798157at2"/>
<proteinExistence type="predicted"/>
<accession>A0A515DHD8</accession>
<evidence type="ECO:0000259" key="1">
    <source>
        <dbReference type="Pfam" id="PF03992"/>
    </source>
</evidence>
<keyword evidence="2" id="KW-0560">Oxidoreductase</keyword>
<keyword evidence="3" id="KW-1185">Reference proteome</keyword>
<keyword evidence="2" id="KW-0503">Monooxygenase</keyword>
<dbReference type="InterPro" id="IPR007138">
    <property type="entry name" value="ABM_dom"/>
</dbReference>
<sequence>MLEVAEFRIRPGEQAAFEEAIERALRTITAKAAGMKGYRFLKGFESAERYILQVTWEKLEDHMVTYRQSPERDQWRAIVSPFYAQPPLMEHLTLLAQS</sequence>
<dbReference type="InterPro" id="IPR011008">
    <property type="entry name" value="Dimeric_a/b-barrel"/>
</dbReference>
<protein>
    <submittedName>
        <fullName evidence="2">Antibiotic biosynthesis monooxygenase</fullName>
    </submittedName>
</protein>
<reference evidence="2 3" key="1">
    <citation type="submission" date="2019-01" db="EMBL/GenBank/DDBJ databases">
        <title>Genomic insights into a novel species Rhodoferax sp.</title>
        <authorList>
            <person name="Jin L."/>
        </authorList>
    </citation>
    <scope>NUCLEOTIDE SEQUENCE [LARGE SCALE GENOMIC DNA]</scope>
    <source>
        <strain evidence="2 3">CHu59-6-5</strain>
    </source>
</reference>
<evidence type="ECO:0000313" key="2">
    <source>
        <dbReference type="EMBL" id="QDL39846.1"/>
    </source>
</evidence>
<feature type="domain" description="ABM" evidence="1">
    <location>
        <begin position="3"/>
        <end position="76"/>
    </location>
</feature>
<dbReference type="KEGG" id="rhf:EUB48_16205"/>
<gene>
    <name evidence="2" type="ORF">EUB48_16205</name>
</gene>